<dbReference type="AlphaFoldDB" id="A0A813L7Y2"/>
<gene>
    <name evidence="2" type="ORF">PGLA2088_LOCUS42545</name>
</gene>
<name>A0A813L7Y2_POLGL</name>
<dbReference type="Proteomes" id="UP000626109">
    <property type="component" value="Unassembled WGS sequence"/>
</dbReference>
<sequence>MALRALHLALIWAASSFAAESTACDFTGFVHLHEHNCQLTDTSTSCCSSWQAWGNASIAIWKCLAQGNDSCSSLAAEAAVEAADEVVKTCGDPGLEQAGGMAHCLPAKNGSSQFQALAANESILAFSRSPHLSVKVATEDAAQGVTGQLPQLRGYYGARQACTPYFASSYCRSSCEVVQCSYGKELNSYRCPKATECWQPSAPCLALPPYNCKDMQAQCDQSLPPYTCHGRG</sequence>
<comment type="caution">
    <text evidence="2">The sequence shown here is derived from an EMBL/GenBank/DDBJ whole genome shotgun (WGS) entry which is preliminary data.</text>
</comment>
<reference evidence="2" key="1">
    <citation type="submission" date="2021-02" db="EMBL/GenBank/DDBJ databases">
        <authorList>
            <person name="Dougan E. K."/>
            <person name="Rhodes N."/>
            <person name="Thang M."/>
            <person name="Chan C."/>
        </authorList>
    </citation>
    <scope>NUCLEOTIDE SEQUENCE</scope>
</reference>
<evidence type="ECO:0000313" key="3">
    <source>
        <dbReference type="Proteomes" id="UP000626109"/>
    </source>
</evidence>
<accession>A0A813L7Y2</accession>
<feature type="chain" id="PRO_5032758622" evidence="1">
    <location>
        <begin position="19"/>
        <end position="232"/>
    </location>
</feature>
<evidence type="ECO:0000313" key="2">
    <source>
        <dbReference type="EMBL" id="CAE8722460.1"/>
    </source>
</evidence>
<proteinExistence type="predicted"/>
<feature type="signal peptide" evidence="1">
    <location>
        <begin position="1"/>
        <end position="18"/>
    </location>
</feature>
<keyword evidence="1" id="KW-0732">Signal</keyword>
<evidence type="ECO:0000256" key="1">
    <source>
        <dbReference type="SAM" id="SignalP"/>
    </source>
</evidence>
<organism evidence="2 3">
    <name type="scientific">Polarella glacialis</name>
    <name type="common">Dinoflagellate</name>
    <dbReference type="NCBI Taxonomy" id="89957"/>
    <lineage>
        <taxon>Eukaryota</taxon>
        <taxon>Sar</taxon>
        <taxon>Alveolata</taxon>
        <taxon>Dinophyceae</taxon>
        <taxon>Suessiales</taxon>
        <taxon>Suessiaceae</taxon>
        <taxon>Polarella</taxon>
    </lineage>
</organism>
<dbReference type="EMBL" id="CAJNNW010034376">
    <property type="protein sequence ID" value="CAE8722460.1"/>
    <property type="molecule type" value="Genomic_DNA"/>
</dbReference>
<protein>
    <submittedName>
        <fullName evidence="2">Uncharacterized protein</fullName>
    </submittedName>
</protein>